<reference evidence="3 4" key="1">
    <citation type="journal article" date="2023" name="Commun. Biol.">
        <title>Genome analysis of Parmales, the sister group of diatoms, reveals the evolutionary specialization of diatoms from phago-mixotrophs to photoautotrophs.</title>
        <authorList>
            <person name="Ban H."/>
            <person name="Sato S."/>
            <person name="Yoshikawa S."/>
            <person name="Yamada K."/>
            <person name="Nakamura Y."/>
            <person name="Ichinomiya M."/>
            <person name="Sato N."/>
            <person name="Blanc-Mathieu R."/>
            <person name="Endo H."/>
            <person name="Kuwata A."/>
            <person name="Ogata H."/>
        </authorList>
    </citation>
    <scope>NUCLEOTIDE SEQUENCE [LARGE SCALE GENOMIC DNA]</scope>
</reference>
<feature type="repeat" description="RCC1" evidence="2">
    <location>
        <begin position="212"/>
        <end position="265"/>
    </location>
</feature>
<dbReference type="Pfam" id="PF13540">
    <property type="entry name" value="RCC1_2"/>
    <property type="match status" value="1"/>
</dbReference>
<dbReference type="Gene3D" id="2.130.10.30">
    <property type="entry name" value="Regulator of chromosome condensation 1/beta-lactamase-inhibitor protein II"/>
    <property type="match status" value="1"/>
</dbReference>
<evidence type="ECO:0000313" key="3">
    <source>
        <dbReference type="EMBL" id="GMI39389.1"/>
    </source>
</evidence>
<feature type="non-terminal residue" evidence="3">
    <location>
        <position position="307"/>
    </location>
</feature>
<organism evidence="3 4">
    <name type="scientific">Tetraparma gracilis</name>
    <dbReference type="NCBI Taxonomy" id="2962635"/>
    <lineage>
        <taxon>Eukaryota</taxon>
        <taxon>Sar</taxon>
        <taxon>Stramenopiles</taxon>
        <taxon>Ochrophyta</taxon>
        <taxon>Bolidophyceae</taxon>
        <taxon>Parmales</taxon>
        <taxon>Triparmaceae</taxon>
        <taxon>Tetraparma</taxon>
    </lineage>
</organism>
<dbReference type="InterPro" id="IPR000408">
    <property type="entry name" value="Reg_chr_condens"/>
</dbReference>
<feature type="repeat" description="RCC1" evidence="2">
    <location>
        <begin position="146"/>
        <end position="210"/>
    </location>
</feature>
<evidence type="ECO:0008006" key="5">
    <source>
        <dbReference type="Google" id="ProtNLM"/>
    </source>
</evidence>
<dbReference type="Proteomes" id="UP001165060">
    <property type="component" value="Unassembled WGS sequence"/>
</dbReference>
<proteinExistence type="predicted"/>
<name>A0ABQ6N4H1_9STRA</name>
<feature type="repeat" description="RCC1" evidence="2">
    <location>
        <begin position="266"/>
        <end position="307"/>
    </location>
</feature>
<gene>
    <name evidence="3" type="ORF">TeGR_g10500</name>
</gene>
<dbReference type="PANTHER" id="PTHR22870:SF408">
    <property type="entry name" value="OS09G0560450 PROTEIN"/>
    <property type="match status" value="1"/>
</dbReference>
<protein>
    <recommendedName>
        <fullName evidence="5">Regulator of chromosome condensation 1/beta-lactamase-inhibitor protein II</fullName>
    </recommendedName>
</protein>
<evidence type="ECO:0000256" key="1">
    <source>
        <dbReference type="ARBA" id="ARBA00022737"/>
    </source>
</evidence>
<dbReference type="PANTHER" id="PTHR22870">
    <property type="entry name" value="REGULATOR OF CHROMOSOME CONDENSATION"/>
    <property type="match status" value="1"/>
</dbReference>
<evidence type="ECO:0000313" key="4">
    <source>
        <dbReference type="Proteomes" id="UP001165060"/>
    </source>
</evidence>
<dbReference type="InterPro" id="IPR051210">
    <property type="entry name" value="Ub_ligase/GEF_domain"/>
</dbReference>
<dbReference type="SUPFAM" id="SSF50985">
    <property type="entry name" value="RCC1/BLIP-II"/>
    <property type="match status" value="1"/>
</dbReference>
<accession>A0ABQ6N4H1</accession>
<dbReference type="PROSITE" id="PS50012">
    <property type="entry name" value="RCC1_3"/>
    <property type="match status" value="3"/>
</dbReference>
<keyword evidence="1" id="KW-0677">Repeat</keyword>
<sequence length="307" mass="31568">MLASSMLASSRIASRLSPLSAAARLPLSAARQMSVYAWGCAAAGLSPASAPPADVLSPLDVSASIASYISSKQLPASYQCTSVTAGKGDNSAFVLSDGETSHVVVTGSDKYGASSGAAKLPEGRLVERVNLGPSNYSAHATQDGKPELYSWGYPGSTVEGYGQLGLGGVLGTDGASYVSTPQLVGSLVEDGTPASMVDHGAYHSLLLSPHSEEVLTCGAGTYGRLGNPDQQDSLYYEPVEHLNSQAPNFTAVSAGSDFSLVLDDAGRVYSYGKNDKGQLGAGGGMSMDMYAMEPLPTVIEELPKPCK</sequence>
<dbReference type="EMBL" id="BRYB01002081">
    <property type="protein sequence ID" value="GMI39389.1"/>
    <property type="molecule type" value="Genomic_DNA"/>
</dbReference>
<comment type="caution">
    <text evidence="3">The sequence shown here is derived from an EMBL/GenBank/DDBJ whole genome shotgun (WGS) entry which is preliminary data.</text>
</comment>
<dbReference type="InterPro" id="IPR009091">
    <property type="entry name" value="RCC1/BLIP-II"/>
</dbReference>
<evidence type="ECO:0000256" key="2">
    <source>
        <dbReference type="PROSITE-ProRule" id="PRU00235"/>
    </source>
</evidence>
<keyword evidence="4" id="KW-1185">Reference proteome</keyword>